<feature type="compositionally biased region" description="Basic residues" evidence="1">
    <location>
        <begin position="69"/>
        <end position="85"/>
    </location>
</feature>
<evidence type="ECO:0000256" key="1">
    <source>
        <dbReference type="SAM" id="MobiDB-lite"/>
    </source>
</evidence>
<dbReference type="EMBL" id="JAFIQS010000008">
    <property type="protein sequence ID" value="KAG5166265.1"/>
    <property type="molecule type" value="Genomic_DNA"/>
</dbReference>
<name>A0A8H8CII8_PSICU</name>
<feature type="compositionally biased region" description="Basic and acidic residues" evidence="1">
    <location>
        <begin position="43"/>
        <end position="60"/>
    </location>
</feature>
<gene>
    <name evidence="2" type="ORF">JR316_008348</name>
</gene>
<comment type="caution">
    <text evidence="2">The sequence shown here is derived from an EMBL/GenBank/DDBJ whole genome shotgun (WGS) entry which is preliminary data.</text>
</comment>
<dbReference type="AlphaFoldDB" id="A0A8H8CII8"/>
<accession>A0A8H8CII8</accession>
<organism evidence="2">
    <name type="scientific">Psilocybe cubensis</name>
    <name type="common">Psychedelic mushroom</name>
    <name type="synonym">Stropharia cubensis</name>
    <dbReference type="NCBI Taxonomy" id="181762"/>
    <lineage>
        <taxon>Eukaryota</taxon>
        <taxon>Fungi</taxon>
        <taxon>Dikarya</taxon>
        <taxon>Basidiomycota</taxon>
        <taxon>Agaricomycotina</taxon>
        <taxon>Agaricomycetes</taxon>
        <taxon>Agaricomycetidae</taxon>
        <taxon>Agaricales</taxon>
        <taxon>Agaricineae</taxon>
        <taxon>Strophariaceae</taxon>
        <taxon>Psilocybe</taxon>
    </lineage>
</organism>
<reference evidence="2" key="1">
    <citation type="submission" date="2021-02" db="EMBL/GenBank/DDBJ databases">
        <title>Psilocybe cubensis genome.</title>
        <authorList>
            <person name="Mckernan K.J."/>
            <person name="Crawford S."/>
            <person name="Trippe A."/>
            <person name="Kane L.T."/>
            <person name="Mclaughlin S."/>
        </authorList>
    </citation>
    <scope>NUCLEOTIDE SEQUENCE [LARGE SCALE GENOMIC DNA]</scope>
    <source>
        <strain evidence="2">MGC-MH-2018</strain>
    </source>
</reference>
<evidence type="ECO:0000313" key="2">
    <source>
        <dbReference type="EMBL" id="KAG5166265.1"/>
    </source>
</evidence>
<sequence length="141" mass="15838">MGVGLSILIGVGIYEAIQHRHEIKQRCTRHPHDNSAHQFDQNPQRDEFGVTSEKNKDFPDIKPLARNVKQTKKRKSLIPRFRSKPGKGTASEAVVNPVVQIDRGSTTESRRCEDHYADEELPLAPPPPYASLLTEEVFPGS</sequence>
<feature type="region of interest" description="Disordered" evidence="1">
    <location>
        <begin position="31"/>
        <end position="141"/>
    </location>
</feature>
<proteinExistence type="predicted"/>
<protein>
    <submittedName>
        <fullName evidence="2">Uncharacterized protein</fullName>
    </submittedName>
</protein>